<dbReference type="AlphaFoldDB" id="A0A1G8QCI5"/>
<sequence length="244" mass="28914">MDHEFHYYMTYLIAARSGFNKKDAETLAYSSQYIDNNDHIFNISPGTDNHYENYISQTKNITMPRKKLFRIYPIFHFIPGEVMAKKSRRKDGKLHYLNTTPDNKNANQILDGALETNNLYKIGLAVHAFADTYAQQKQYGGTKVEKYNKYQWLDRVLANPVKISWFKLQREIPLIPIPVIIEVIKDKIKDFFGVEFSFKYSWKDKNNYKNSHWYRFQKAVKELQEEAETILENNTLSKMELEEL</sequence>
<evidence type="ECO:0000313" key="2">
    <source>
        <dbReference type="Proteomes" id="UP000198945"/>
    </source>
</evidence>
<dbReference type="Proteomes" id="UP000198945">
    <property type="component" value="Unassembled WGS sequence"/>
</dbReference>
<accession>A0A1G8QCI5</accession>
<dbReference type="EMBL" id="FNEH01000023">
    <property type="protein sequence ID" value="SDJ02273.1"/>
    <property type="molecule type" value="Genomic_DNA"/>
</dbReference>
<gene>
    <name evidence="1" type="ORF">SAMN04515654_12335</name>
</gene>
<name>A0A1G8QCI5_9FIRM</name>
<protein>
    <submittedName>
        <fullName evidence="1">Uncharacterized protein</fullName>
    </submittedName>
</protein>
<proteinExistence type="predicted"/>
<dbReference type="InterPro" id="IPR046653">
    <property type="entry name" value="DUF6765"/>
</dbReference>
<dbReference type="RefSeq" id="WP_089717351.1">
    <property type="nucleotide sequence ID" value="NZ_FNEH01000023.1"/>
</dbReference>
<evidence type="ECO:0000313" key="1">
    <source>
        <dbReference type="EMBL" id="SDJ02273.1"/>
    </source>
</evidence>
<reference evidence="1 2" key="1">
    <citation type="submission" date="2016-10" db="EMBL/GenBank/DDBJ databases">
        <authorList>
            <person name="de Groot N.N."/>
        </authorList>
    </citation>
    <scope>NUCLEOTIDE SEQUENCE [LARGE SCALE GENOMIC DNA]</scope>
    <source>
        <strain evidence="1 2">WG7</strain>
    </source>
</reference>
<dbReference type="Pfam" id="PF20551">
    <property type="entry name" value="DUF6765"/>
    <property type="match status" value="1"/>
</dbReference>
<organism evidence="1 2">
    <name type="scientific">Halanaerobium congolense</name>
    <dbReference type="NCBI Taxonomy" id="54121"/>
    <lineage>
        <taxon>Bacteria</taxon>
        <taxon>Bacillati</taxon>
        <taxon>Bacillota</taxon>
        <taxon>Clostridia</taxon>
        <taxon>Halanaerobiales</taxon>
        <taxon>Halanaerobiaceae</taxon>
        <taxon>Halanaerobium</taxon>
    </lineage>
</organism>